<comment type="caution">
    <text evidence="1">The sequence shown here is derived from an EMBL/GenBank/DDBJ whole genome shotgun (WGS) entry which is preliminary data.</text>
</comment>
<dbReference type="Proteomes" id="UP000238479">
    <property type="component" value="Chromosome 4"/>
</dbReference>
<dbReference type="Gramene" id="PRQ39637">
    <property type="protein sequence ID" value="PRQ39637"/>
    <property type="gene ID" value="RchiOBHm_Chr4g0427451"/>
</dbReference>
<protein>
    <submittedName>
        <fullName evidence="1">Uncharacterized protein</fullName>
    </submittedName>
</protein>
<evidence type="ECO:0000313" key="2">
    <source>
        <dbReference type="Proteomes" id="UP000238479"/>
    </source>
</evidence>
<evidence type="ECO:0000313" key="1">
    <source>
        <dbReference type="EMBL" id="PRQ39637.1"/>
    </source>
</evidence>
<gene>
    <name evidence="1" type="ORF">RchiOBHm_Chr4g0427451</name>
</gene>
<dbReference type="AlphaFoldDB" id="A0A2P6QZL6"/>
<proteinExistence type="predicted"/>
<accession>A0A2P6QZL6</accession>
<reference evidence="1 2" key="1">
    <citation type="journal article" date="2018" name="Nat. Genet.">
        <title>The Rosa genome provides new insights in the design of modern roses.</title>
        <authorList>
            <person name="Bendahmane M."/>
        </authorList>
    </citation>
    <scope>NUCLEOTIDE SEQUENCE [LARGE SCALE GENOMIC DNA]</scope>
    <source>
        <strain evidence="2">cv. Old Blush</strain>
    </source>
</reference>
<keyword evidence="2" id="KW-1185">Reference proteome</keyword>
<sequence length="49" mass="5746">MLVPEFGGHRRKWPPPRAATVGSVWWRVELCFNCRFNPLYPIMIVECNA</sequence>
<name>A0A2P6QZL6_ROSCH</name>
<dbReference type="EMBL" id="PDCK01000042">
    <property type="protein sequence ID" value="PRQ39637.1"/>
    <property type="molecule type" value="Genomic_DNA"/>
</dbReference>
<organism evidence="1 2">
    <name type="scientific">Rosa chinensis</name>
    <name type="common">China rose</name>
    <dbReference type="NCBI Taxonomy" id="74649"/>
    <lineage>
        <taxon>Eukaryota</taxon>
        <taxon>Viridiplantae</taxon>
        <taxon>Streptophyta</taxon>
        <taxon>Embryophyta</taxon>
        <taxon>Tracheophyta</taxon>
        <taxon>Spermatophyta</taxon>
        <taxon>Magnoliopsida</taxon>
        <taxon>eudicotyledons</taxon>
        <taxon>Gunneridae</taxon>
        <taxon>Pentapetalae</taxon>
        <taxon>rosids</taxon>
        <taxon>fabids</taxon>
        <taxon>Rosales</taxon>
        <taxon>Rosaceae</taxon>
        <taxon>Rosoideae</taxon>
        <taxon>Rosoideae incertae sedis</taxon>
        <taxon>Rosa</taxon>
    </lineage>
</organism>